<sequence length="143" mass="16365">MAETLQGFMAQNALKVENVKVVVSNRFIGSDKQSLKWEVCAITSEEDELLRKDCTKKVLDVKNKNKFKMEFDPERYVGLMASRCTLYPDLNNAQLQDSYGVKKPDDLLKTMLLPGEYAEYIKKIQEINGFDATMDDLVEEAKN</sequence>
<evidence type="ECO:0000313" key="2">
    <source>
        <dbReference type="Proteomes" id="UP000306509"/>
    </source>
</evidence>
<gene>
    <name evidence="1" type="ORF">DSM106044_03083</name>
</gene>
<dbReference type="Pfam" id="PF08890">
    <property type="entry name" value="Phage_TAC_5"/>
    <property type="match status" value="1"/>
</dbReference>
<reference evidence="1 2" key="1">
    <citation type="journal article" date="2019" name="Anaerobe">
        <title>Detection of Robinsoniella peoriensis in multiple bone samples of a trauma patient.</title>
        <authorList>
            <person name="Schrottner P."/>
            <person name="Hartwich K."/>
            <person name="Bunk B."/>
            <person name="Schober I."/>
            <person name="Helbig S."/>
            <person name="Rudolph W.W."/>
            <person name="Gunzer F."/>
        </authorList>
    </citation>
    <scope>NUCLEOTIDE SEQUENCE [LARGE SCALE GENOMIC DNA]</scope>
    <source>
        <strain evidence="1 2">DSM 106044</strain>
    </source>
</reference>
<dbReference type="InterPro" id="IPR014986">
    <property type="entry name" value="XkdN-like"/>
</dbReference>
<organism evidence="1 2">
    <name type="scientific">Robinsoniella peoriensis</name>
    <dbReference type="NCBI Taxonomy" id="180332"/>
    <lineage>
        <taxon>Bacteria</taxon>
        <taxon>Bacillati</taxon>
        <taxon>Bacillota</taxon>
        <taxon>Clostridia</taxon>
        <taxon>Lachnospirales</taxon>
        <taxon>Lachnospiraceae</taxon>
        <taxon>Robinsoniella</taxon>
    </lineage>
</organism>
<dbReference type="Gene3D" id="3.30.2220.30">
    <property type="match status" value="1"/>
</dbReference>
<comment type="caution">
    <text evidence="1">The sequence shown here is derived from an EMBL/GenBank/DDBJ whole genome shotgun (WGS) entry which is preliminary data.</text>
</comment>
<evidence type="ECO:0000313" key="1">
    <source>
        <dbReference type="EMBL" id="TLC99992.1"/>
    </source>
</evidence>
<protein>
    <submittedName>
        <fullName evidence="1">Phage XkdN-like protein</fullName>
    </submittedName>
</protein>
<keyword evidence="2" id="KW-1185">Reference proteome</keyword>
<dbReference type="AlphaFoldDB" id="A0A4U8Q7A1"/>
<accession>A0A4U8Q7A1</accession>
<dbReference type="Proteomes" id="UP000306509">
    <property type="component" value="Unassembled WGS sequence"/>
</dbReference>
<proteinExistence type="predicted"/>
<dbReference type="InterPro" id="IPR038559">
    <property type="entry name" value="XkdN-like_sf"/>
</dbReference>
<name>A0A4U8Q7A1_9FIRM</name>
<dbReference type="RefSeq" id="WP_138002823.1">
    <property type="nucleotide sequence ID" value="NZ_QGQD01000060.1"/>
</dbReference>
<dbReference type="EMBL" id="QGQD01000060">
    <property type="protein sequence ID" value="TLC99992.1"/>
    <property type="molecule type" value="Genomic_DNA"/>
</dbReference>